<reference evidence="1 2" key="1">
    <citation type="submission" date="2022-02" db="EMBL/GenBank/DDBJ databases">
        <authorList>
            <person name="Min J."/>
        </authorList>
    </citation>
    <scope>NUCLEOTIDE SEQUENCE [LARGE SCALE GENOMIC DNA]</scope>
    <source>
        <strain evidence="1 2">GR10-1</strain>
    </source>
</reference>
<protein>
    <submittedName>
        <fullName evidence="1">Uncharacterized protein</fullName>
    </submittedName>
</protein>
<accession>A0ABS9SQ09</accession>
<sequence length="120" mass="13977">MMTIRENGCYCFTLETIDTVDIFNKPMYKQIIVHSLNHFIDSKSLIVYGWSLMSNKLYIICQSHEGLLTNLRDSFLVFTCEKIIEAMKDEPAERRDWLLTHFQKSNPQSKVLPGNLVGEM</sequence>
<name>A0ABS9SQ09_9BACT</name>
<dbReference type="Gene3D" id="3.30.70.1290">
    <property type="entry name" value="Transposase IS200-like"/>
    <property type="match status" value="1"/>
</dbReference>
<keyword evidence="2" id="KW-1185">Reference proteome</keyword>
<dbReference type="Proteomes" id="UP001202248">
    <property type="component" value="Unassembled WGS sequence"/>
</dbReference>
<dbReference type="SUPFAM" id="SSF143422">
    <property type="entry name" value="Transposase IS200-like"/>
    <property type="match status" value="1"/>
</dbReference>
<gene>
    <name evidence="1" type="ORF">MKP09_21665</name>
</gene>
<comment type="caution">
    <text evidence="1">The sequence shown here is derived from an EMBL/GenBank/DDBJ whole genome shotgun (WGS) entry which is preliminary data.</text>
</comment>
<dbReference type="EMBL" id="JAKWBL010000004">
    <property type="protein sequence ID" value="MCH5600336.1"/>
    <property type="molecule type" value="Genomic_DNA"/>
</dbReference>
<evidence type="ECO:0000313" key="1">
    <source>
        <dbReference type="EMBL" id="MCH5600336.1"/>
    </source>
</evidence>
<evidence type="ECO:0000313" key="2">
    <source>
        <dbReference type="Proteomes" id="UP001202248"/>
    </source>
</evidence>
<dbReference type="RefSeq" id="WP_240832405.1">
    <property type="nucleotide sequence ID" value="NZ_JAKWBL010000004.1"/>
</dbReference>
<proteinExistence type="predicted"/>
<organism evidence="1 2">
    <name type="scientific">Niabella ginsengisoli</name>
    <dbReference type="NCBI Taxonomy" id="522298"/>
    <lineage>
        <taxon>Bacteria</taxon>
        <taxon>Pseudomonadati</taxon>
        <taxon>Bacteroidota</taxon>
        <taxon>Chitinophagia</taxon>
        <taxon>Chitinophagales</taxon>
        <taxon>Chitinophagaceae</taxon>
        <taxon>Niabella</taxon>
    </lineage>
</organism>
<dbReference type="InterPro" id="IPR036515">
    <property type="entry name" value="Transposase_17_sf"/>
</dbReference>